<proteinExistence type="predicted"/>
<dbReference type="EMBL" id="CP155447">
    <property type="protein sequence ID" value="XBH07956.1"/>
    <property type="molecule type" value="Genomic_DNA"/>
</dbReference>
<feature type="region of interest" description="Disordered" evidence="1">
    <location>
        <begin position="331"/>
        <end position="352"/>
    </location>
</feature>
<dbReference type="PROSITE" id="PS51318">
    <property type="entry name" value="TAT"/>
    <property type="match status" value="1"/>
</dbReference>
<protein>
    <submittedName>
        <fullName evidence="2">Uncharacterized protein</fullName>
    </submittedName>
</protein>
<dbReference type="RefSeq" id="WP_406700792.1">
    <property type="nucleotide sequence ID" value="NZ_CP155447.1"/>
</dbReference>
<dbReference type="AlphaFoldDB" id="A0AAU7CRX4"/>
<accession>A0AAU7CRX4</accession>
<reference evidence="2" key="1">
    <citation type="submission" date="2024-05" db="EMBL/GenBank/DDBJ databases">
        <title>Planctomycetes of the genus Singulisphaera possess chitinolytic capabilities.</title>
        <authorList>
            <person name="Ivanova A."/>
        </authorList>
    </citation>
    <scope>NUCLEOTIDE SEQUENCE</scope>
    <source>
        <strain evidence="2">Ch08T</strain>
    </source>
</reference>
<sequence>MSDYRRREFLADVGRGMLVASVGSVVAQDLGLAPRALADEGFSRLTFGSMEPLVALMQETSADKLLPIVVERIKSGADLREFVAAAALANARSFGGQDYDGYHAFMALLPAYQMSRELPEAERALPVLKVLYRNTNHIQGVGARSHEAIHTLEATSLAGASPGAEALREATRKQDMDGAERIFGAMTAGSIDDAYNNLQALVQDDTNVHRVVLAWRAWALLDLTGKEHAHTLLRQSVRFCVNEERSIRKHGLADPLRDLLPRLLDGQRLSSQAAAQRQPDDDWVERMGHTIYASSREKAATEVAAALADGVSLESVGEAISLAANQLVLHDPGRSKDDSAAKPKGSIHGASVGVHASDSANAWRNIARVANRRNALASLIVGAYHTAGQAGNLNAQAYPLAEHREEVRDVTADALLAETEAAIKANDQARACALVDRAGVLGRPARPVFDLLLRYAISEDGALHAEKYYRTVSEEFAATRAAFRWRHLAALARVTASEYGHPAPGVADARHLLRV</sequence>
<evidence type="ECO:0000313" key="2">
    <source>
        <dbReference type="EMBL" id="XBH07956.1"/>
    </source>
</evidence>
<dbReference type="InterPro" id="IPR006311">
    <property type="entry name" value="TAT_signal"/>
</dbReference>
<organism evidence="2">
    <name type="scientific">Singulisphaera sp. Ch08</name>
    <dbReference type="NCBI Taxonomy" id="3120278"/>
    <lineage>
        <taxon>Bacteria</taxon>
        <taxon>Pseudomonadati</taxon>
        <taxon>Planctomycetota</taxon>
        <taxon>Planctomycetia</taxon>
        <taxon>Isosphaerales</taxon>
        <taxon>Isosphaeraceae</taxon>
        <taxon>Singulisphaera</taxon>
    </lineage>
</organism>
<gene>
    <name evidence="2" type="ORF">V5E97_18560</name>
</gene>
<feature type="compositionally biased region" description="Basic and acidic residues" evidence="1">
    <location>
        <begin position="331"/>
        <end position="341"/>
    </location>
</feature>
<evidence type="ECO:0000256" key="1">
    <source>
        <dbReference type="SAM" id="MobiDB-lite"/>
    </source>
</evidence>
<name>A0AAU7CRX4_9BACT</name>